<sequence length="245" mass="27928">MLISGPQPGNSSRYEVSMLSNGRKRAKSSQEGYDSRRFSAQFDDHFFPSGEPDSSLFASFDKNPHMIQFPTDDSAQFVADFLDEEIDKALQTRIDPCIEAKRSETPCVNTSNNTLPHTSPFESYVKQESVTSGENENDNEKVFEPQQKTASTVCVETVATLKKSIASSSRLIGTFTALKTTYLKLCKEFNFLLGKFNENERIKIELIHENNELRKLLWEAIRDREMDRKQYKTQLASLEKKKACL</sequence>
<organism evidence="2 3">
    <name type="scientific">Australozyma saopauloensis</name>
    <dbReference type="NCBI Taxonomy" id="291208"/>
    <lineage>
        <taxon>Eukaryota</taxon>
        <taxon>Fungi</taxon>
        <taxon>Dikarya</taxon>
        <taxon>Ascomycota</taxon>
        <taxon>Saccharomycotina</taxon>
        <taxon>Pichiomycetes</taxon>
        <taxon>Metschnikowiaceae</taxon>
        <taxon>Australozyma</taxon>
    </lineage>
</organism>
<dbReference type="RefSeq" id="XP_062877483.1">
    <property type="nucleotide sequence ID" value="XM_063021413.1"/>
</dbReference>
<gene>
    <name evidence="2" type="ORF">PUMCH_002403</name>
</gene>
<dbReference type="EMBL" id="CP138896">
    <property type="protein sequence ID" value="WPK25100.1"/>
    <property type="molecule type" value="Genomic_DNA"/>
</dbReference>
<reference evidence="2 3" key="1">
    <citation type="submission" date="2023-10" db="EMBL/GenBank/DDBJ databases">
        <title>Draft Genome Sequence of Candida saopaulonensis from a very Premature Infant with Sepsis.</title>
        <authorList>
            <person name="Ning Y."/>
            <person name="Dai R."/>
            <person name="Xiao M."/>
            <person name="Xu Y."/>
            <person name="Yan Q."/>
            <person name="Zhang L."/>
        </authorList>
    </citation>
    <scope>NUCLEOTIDE SEQUENCE [LARGE SCALE GENOMIC DNA]</scope>
    <source>
        <strain evidence="2 3">19XY460</strain>
    </source>
</reference>
<protein>
    <submittedName>
        <fullName evidence="2">Uncharacterized protein</fullName>
    </submittedName>
</protein>
<evidence type="ECO:0000313" key="3">
    <source>
        <dbReference type="Proteomes" id="UP001338582"/>
    </source>
</evidence>
<dbReference type="KEGG" id="asau:88173468"/>
<accession>A0AAX4H977</accession>
<dbReference type="AlphaFoldDB" id="A0AAX4H977"/>
<keyword evidence="3" id="KW-1185">Reference proteome</keyword>
<dbReference type="Proteomes" id="UP001338582">
    <property type="component" value="Chromosome 3"/>
</dbReference>
<feature type="compositionally biased region" description="Polar residues" evidence="1">
    <location>
        <begin position="7"/>
        <end position="20"/>
    </location>
</feature>
<evidence type="ECO:0000313" key="2">
    <source>
        <dbReference type="EMBL" id="WPK25100.1"/>
    </source>
</evidence>
<proteinExistence type="predicted"/>
<dbReference type="GeneID" id="88173468"/>
<feature type="region of interest" description="Disordered" evidence="1">
    <location>
        <begin position="1"/>
        <end position="35"/>
    </location>
</feature>
<evidence type="ECO:0000256" key="1">
    <source>
        <dbReference type="SAM" id="MobiDB-lite"/>
    </source>
</evidence>
<name>A0AAX4H977_9ASCO</name>